<keyword evidence="2" id="KW-1185">Reference proteome</keyword>
<reference evidence="1" key="1">
    <citation type="submission" date="2017-10" db="EMBL/GenBank/DDBJ databases">
        <title>Genome-wide analysis of the first isolated strain mycoplasma dispar GS01.</title>
        <authorList>
            <person name="Hao H."/>
            <person name="Chen S."/>
            <person name="Zhao P."/>
            <person name="Chu Y."/>
            <person name="Liu Y."/>
        </authorList>
    </citation>
    <scope>NUCLEOTIDE SEQUENCE [LARGE SCALE GENOMIC DNA]</scope>
    <source>
        <strain evidence="1">GS01</strain>
    </source>
</reference>
<dbReference type="EMBL" id="CP024161">
    <property type="protein sequence ID" value="ATP59497.1"/>
    <property type="molecule type" value="Genomic_DNA"/>
</dbReference>
<proteinExistence type="predicted"/>
<evidence type="ECO:0000313" key="1">
    <source>
        <dbReference type="EMBL" id="ATP59497.1"/>
    </source>
</evidence>
<gene>
    <name evidence="1" type="ORF">CSW10_00795</name>
</gene>
<dbReference type="RefSeq" id="WP_099451805.1">
    <property type="nucleotide sequence ID" value="NZ_CP024161.1"/>
</dbReference>
<accession>A0ABN5DV55</accession>
<sequence>MIKSREKQQPNFMKKDFKKLGCGKINNYTERESALFFVLINQFDLNFFIFKSEVIFILICKLNFKVLKIANLTLKLSLV</sequence>
<evidence type="ECO:0000313" key="2">
    <source>
        <dbReference type="Proteomes" id="UP000224629"/>
    </source>
</evidence>
<name>A0ABN5DV55_9BACT</name>
<dbReference type="Proteomes" id="UP000224629">
    <property type="component" value="Chromosome"/>
</dbReference>
<organism evidence="1 2">
    <name type="scientific">Mesomycoplasma dispar</name>
    <dbReference type="NCBI Taxonomy" id="86660"/>
    <lineage>
        <taxon>Bacteria</taxon>
        <taxon>Bacillati</taxon>
        <taxon>Mycoplasmatota</taxon>
        <taxon>Mycoplasmoidales</taxon>
        <taxon>Metamycoplasmataceae</taxon>
        <taxon>Mesomycoplasma</taxon>
    </lineage>
</organism>
<protein>
    <submittedName>
        <fullName evidence="1">Uncharacterized protein</fullName>
    </submittedName>
</protein>